<evidence type="ECO:0000256" key="1">
    <source>
        <dbReference type="SAM" id="MobiDB-lite"/>
    </source>
</evidence>
<comment type="caution">
    <text evidence="2">The sequence shown here is derived from an EMBL/GenBank/DDBJ whole genome shotgun (WGS) entry which is preliminary data.</text>
</comment>
<name>A0A976ID78_BRELC</name>
<accession>A0A976ID78</accession>
<sequence>MLLSWPRVQNTTGEGDTTVPGIRKWRHSLTAVVLHLDPTNKLDHPKPRQVANTSVNPVLSHDNVVFRSDLHGEAVGPDIASVTPDKVYAGPENTMRSRAQRIDWS</sequence>
<dbReference type="KEGG" id="blac:94348127"/>
<keyword evidence="3" id="KW-1185">Reference proteome</keyword>
<protein>
    <submittedName>
        <fullName evidence="2">Uncharacterized protein</fullName>
    </submittedName>
</protein>
<proteinExistence type="predicted"/>
<evidence type="ECO:0000313" key="3">
    <source>
        <dbReference type="Proteomes" id="UP000294530"/>
    </source>
</evidence>
<feature type="region of interest" description="Disordered" evidence="1">
    <location>
        <begin position="84"/>
        <end position="105"/>
    </location>
</feature>
<dbReference type="EMBL" id="SHOA02000017">
    <property type="protein sequence ID" value="TDH68038.1"/>
    <property type="molecule type" value="Genomic_DNA"/>
</dbReference>
<dbReference type="RefSeq" id="XP_067817537.1">
    <property type="nucleotide sequence ID" value="XM_067962456.1"/>
</dbReference>
<dbReference type="Proteomes" id="UP000294530">
    <property type="component" value="Unassembled WGS sequence"/>
</dbReference>
<gene>
    <name evidence="2" type="ORF">CCR75_004370</name>
</gene>
<dbReference type="GeneID" id="94348127"/>
<reference evidence="2 3" key="1">
    <citation type="journal article" date="2021" name="Genome Biol.">
        <title>AFLAP: assembly-free linkage analysis pipeline using k-mers from genome sequencing data.</title>
        <authorList>
            <person name="Fletcher K."/>
            <person name="Zhang L."/>
            <person name="Gil J."/>
            <person name="Han R."/>
            <person name="Cavanaugh K."/>
            <person name="Michelmore R."/>
        </authorList>
    </citation>
    <scope>NUCLEOTIDE SEQUENCE [LARGE SCALE GENOMIC DNA]</scope>
    <source>
        <strain evidence="2 3">SF5</strain>
    </source>
</reference>
<organism evidence="2 3">
    <name type="scientific">Bremia lactucae</name>
    <name type="common">Lettuce downy mildew</name>
    <dbReference type="NCBI Taxonomy" id="4779"/>
    <lineage>
        <taxon>Eukaryota</taxon>
        <taxon>Sar</taxon>
        <taxon>Stramenopiles</taxon>
        <taxon>Oomycota</taxon>
        <taxon>Peronosporomycetes</taxon>
        <taxon>Peronosporales</taxon>
        <taxon>Peronosporaceae</taxon>
        <taxon>Bremia</taxon>
    </lineage>
</organism>
<evidence type="ECO:0000313" key="2">
    <source>
        <dbReference type="EMBL" id="TDH68038.1"/>
    </source>
</evidence>
<dbReference type="AlphaFoldDB" id="A0A976ID78"/>
<feature type="region of interest" description="Disordered" evidence="1">
    <location>
        <begin position="1"/>
        <end position="20"/>
    </location>
</feature>